<dbReference type="OrthoDB" id="9766816at2"/>
<organism evidence="3 4">
    <name type="scientific">Fodinibius sediminis</name>
    <dbReference type="NCBI Taxonomy" id="1214077"/>
    <lineage>
        <taxon>Bacteria</taxon>
        <taxon>Pseudomonadati</taxon>
        <taxon>Balneolota</taxon>
        <taxon>Balneolia</taxon>
        <taxon>Balneolales</taxon>
        <taxon>Balneolaceae</taxon>
        <taxon>Fodinibius</taxon>
    </lineage>
</organism>
<dbReference type="Gene3D" id="3.50.50.60">
    <property type="entry name" value="FAD/NAD(P)-binding domain"/>
    <property type="match status" value="1"/>
</dbReference>
<proteinExistence type="predicted"/>
<dbReference type="EMBL" id="FXTH01000006">
    <property type="protein sequence ID" value="SMO60848.1"/>
    <property type="molecule type" value="Genomic_DNA"/>
</dbReference>
<dbReference type="Gene3D" id="3.30.70.2450">
    <property type="match status" value="1"/>
</dbReference>
<feature type="domain" description="FAD-binding" evidence="2">
    <location>
        <begin position="9"/>
        <end position="312"/>
    </location>
</feature>
<dbReference type="AlphaFoldDB" id="A0A521CN78"/>
<dbReference type="InterPro" id="IPR002938">
    <property type="entry name" value="FAD-bd"/>
</dbReference>
<dbReference type="SUPFAM" id="SSF51905">
    <property type="entry name" value="FAD/NAD(P)-binding domain"/>
    <property type="match status" value="1"/>
</dbReference>
<dbReference type="Proteomes" id="UP000317593">
    <property type="component" value="Unassembled WGS sequence"/>
</dbReference>
<dbReference type="GO" id="GO:0019622">
    <property type="term" value="P:3-(3-hydroxy)phenylpropionate catabolic process"/>
    <property type="evidence" value="ECO:0007669"/>
    <property type="project" value="TreeGrafter"/>
</dbReference>
<dbReference type="InterPro" id="IPR050631">
    <property type="entry name" value="PheA/TfdB_FAD_monoxygenase"/>
</dbReference>
<dbReference type="RefSeq" id="WP_142714224.1">
    <property type="nucleotide sequence ID" value="NZ_FXTH01000006.1"/>
</dbReference>
<evidence type="ECO:0000259" key="2">
    <source>
        <dbReference type="Pfam" id="PF01494"/>
    </source>
</evidence>
<dbReference type="PRINTS" id="PR00420">
    <property type="entry name" value="RNGMNOXGNASE"/>
</dbReference>
<dbReference type="InterPro" id="IPR036188">
    <property type="entry name" value="FAD/NAD-bd_sf"/>
</dbReference>
<evidence type="ECO:0000256" key="1">
    <source>
        <dbReference type="ARBA" id="ARBA00023002"/>
    </source>
</evidence>
<keyword evidence="4" id="KW-1185">Reference proteome</keyword>
<evidence type="ECO:0000313" key="4">
    <source>
        <dbReference type="Proteomes" id="UP000317593"/>
    </source>
</evidence>
<name>A0A521CN78_9BACT</name>
<dbReference type="GO" id="GO:0071949">
    <property type="term" value="F:FAD binding"/>
    <property type="evidence" value="ECO:0007669"/>
    <property type="project" value="InterPro"/>
</dbReference>
<reference evidence="3 4" key="1">
    <citation type="submission" date="2017-05" db="EMBL/GenBank/DDBJ databases">
        <authorList>
            <person name="Varghese N."/>
            <person name="Submissions S."/>
        </authorList>
    </citation>
    <scope>NUCLEOTIDE SEQUENCE [LARGE SCALE GENOMIC DNA]</scope>
    <source>
        <strain evidence="3 4">DSM 21194</strain>
    </source>
</reference>
<protein>
    <submittedName>
        <fullName evidence="3">2-polyprenyl-6-methoxyphenol hydroxylase</fullName>
    </submittedName>
</protein>
<accession>A0A521CN78</accession>
<dbReference type="PANTHER" id="PTHR43476">
    <property type="entry name" value="3-(3-HYDROXY-PHENYL)PROPIONATE/3-HYDROXYCINNAMIC ACID HYDROXYLASE"/>
    <property type="match status" value="1"/>
</dbReference>
<dbReference type="GO" id="GO:0008688">
    <property type="term" value="F:3-(3-hydroxyphenyl)propionate hydroxylase activity"/>
    <property type="evidence" value="ECO:0007669"/>
    <property type="project" value="TreeGrafter"/>
</dbReference>
<evidence type="ECO:0000313" key="3">
    <source>
        <dbReference type="EMBL" id="SMO60848.1"/>
    </source>
</evidence>
<gene>
    <name evidence="3" type="ORF">SAMN06265218_106246</name>
</gene>
<keyword evidence="1" id="KW-0560">Oxidoreductase</keyword>
<sequence length="389" mass="43296">MPDPPSHTVPVAIVGGGPVGLFLGICLQKAGVPSLILEQRAAPSSNSRSLGIHPPALELFKDLGMADQLISRGVRIKKGHAYSSTGKMGSLSFDSCPPPFNFILSLPQSQTEQLLEHELRRLNSQSIIRKARVTGIKDRNNKVTLTYRTPEGEHTLRAQYLIGCDGKNSFIRQQAGIPFEGYSYPDTYVMGDFTDNTEFGTDAAVFLCDEGLIESFPLPDNRRRWVVKTGRYHSSPRRTIIEEAVRQRISHSLSHTDHFMLSSFGVQKRIARPMVQNRLILAGDAAHVVSPIGGQGMNLGWLGARQLADCLRTILICDLPGNDLLYRFQQDQIKAVNNAIARSEFNMRLGRKAPFPALRNATVSWMLLPPFAPLMARLFTMHGLRRWII</sequence>
<dbReference type="Pfam" id="PF01494">
    <property type="entry name" value="FAD_binding_3"/>
    <property type="match status" value="1"/>
</dbReference>
<dbReference type="PANTHER" id="PTHR43476:SF3">
    <property type="entry name" value="FAD-BINDING MONOOXYGENASE"/>
    <property type="match status" value="1"/>
</dbReference>